<organism evidence="1 2">
    <name type="scientific">Dermatophagoides pteronyssinus</name>
    <name type="common">European house dust mite</name>
    <dbReference type="NCBI Taxonomy" id="6956"/>
    <lineage>
        <taxon>Eukaryota</taxon>
        <taxon>Metazoa</taxon>
        <taxon>Ecdysozoa</taxon>
        <taxon>Arthropoda</taxon>
        <taxon>Chelicerata</taxon>
        <taxon>Arachnida</taxon>
        <taxon>Acari</taxon>
        <taxon>Acariformes</taxon>
        <taxon>Sarcoptiformes</taxon>
        <taxon>Astigmata</taxon>
        <taxon>Psoroptidia</taxon>
        <taxon>Analgoidea</taxon>
        <taxon>Pyroglyphidae</taxon>
        <taxon>Dermatophagoidinae</taxon>
        <taxon>Dermatophagoides</taxon>
    </lineage>
</organism>
<gene>
    <name evidence="1" type="ORF">DERP_005018</name>
</gene>
<accession>A0ABQ8JTQ6</accession>
<dbReference type="EMBL" id="NJHN03000017">
    <property type="protein sequence ID" value="KAH9425800.1"/>
    <property type="molecule type" value="Genomic_DNA"/>
</dbReference>
<name>A0ABQ8JTQ6_DERPT</name>
<protein>
    <submittedName>
        <fullName evidence="1">Uncharacterized protein</fullName>
    </submittedName>
</protein>
<reference evidence="1 2" key="2">
    <citation type="journal article" date="2022" name="Mol. Biol. Evol.">
        <title>Comparative Genomics Reveals Insights into the Divergent Evolution of Astigmatic Mites and Household Pest Adaptations.</title>
        <authorList>
            <person name="Xiong Q."/>
            <person name="Wan A.T."/>
            <person name="Liu X."/>
            <person name="Fung C.S."/>
            <person name="Xiao X."/>
            <person name="Malainual N."/>
            <person name="Hou J."/>
            <person name="Wang L."/>
            <person name="Wang M."/>
            <person name="Yang K.Y."/>
            <person name="Cui Y."/>
            <person name="Leung E.L."/>
            <person name="Nong W."/>
            <person name="Shin S.K."/>
            <person name="Au S.W."/>
            <person name="Jeong K.Y."/>
            <person name="Chew F.T."/>
            <person name="Hui J.H."/>
            <person name="Leung T.F."/>
            <person name="Tungtrongchitr A."/>
            <person name="Zhong N."/>
            <person name="Liu Z."/>
            <person name="Tsui S.K."/>
        </authorList>
    </citation>
    <scope>NUCLEOTIDE SEQUENCE [LARGE SCALE GENOMIC DNA]</scope>
    <source>
        <strain evidence="1">Derp</strain>
    </source>
</reference>
<dbReference type="Proteomes" id="UP000887458">
    <property type="component" value="Unassembled WGS sequence"/>
</dbReference>
<comment type="caution">
    <text evidence="1">The sequence shown here is derived from an EMBL/GenBank/DDBJ whole genome shotgun (WGS) entry which is preliminary data.</text>
</comment>
<reference evidence="1 2" key="1">
    <citation type="journal article" date="2018" name="J. Allergy Clin. Immunol.">
        <title>High-quality assembly of Dermatophagoides pteronyssinus genome and transcriptome reveals a wide range of novel allergens.</title>
        <authorList>
            <person name="Liu X.Y."/>
            <person name="Yang K.Y."/>
            <person name="Wang M.Q."/>
            <person name="Kwok J.S."/>
            <person name="Zeng X."/>
            <person name="Yang Z."/>
            <person name="Xiao X.J."/>
            <person name="Lau C.P."/>
            <person name="Li Y."/>
            <person name="Huang Z.M."/>
            <person name="Ba J.G."/>
            <person name="Yim A.K."/>
            <person name="Ouyang C.Y."/>
            <person name="Ngai S.M."/>
            <person name="Chan T.F."/>
            <person name="Leung E.L."/>
            <person name="Liu L."/>
            <person name="Liu Z.G."/>
            <person name="Tsui S.K."/>
        </authorList>
    </citation>
    <scope>NUCLEOTIDE SEQUENCE [LARGE SCALE GENOMIC DNA]</scope>
    <source>
        <strain evidence="1">Derp</strain>
    </source>
</reference>
<evidence type="ECO:0000313" key="1">
    <source>
        <dbReference type="EMBL" id="KAH9425800.1"/>
    </source>
</evidence>
<evidence type="ECO:0000313" key="2">
    <source>
        <dbReference type="Proteomes" id="UP000887458"/>
    </source>
</evidence>
<proteinExistence type="predicted"/>
<sequence length="222" mass="26556">MNDMQIEKFSRINARNVQMMIAKLEFFIENIQILLEKIYQTTVTNNNNEKCYTTLIGGNNNKNKQQHRKRSIKYDYHTYHYYHQEWIMSNHYHLGQSIVITHYNRKRRRQQQITNHIKSIRPNHFTTIKQQIWQWSLLMLMLFVSLEITIINVNGQQQQQQQQAYHVPFANLQSLSSLVIGMQQQQPTFNIHHYPSSYLAPSVAKIDSVNIDLFNEPKHDLI</sequence>
<keyword evidence="2" id="KW-1185">Reference proteome</keyword>